<dbReference type="EMBL" id="FOLW01000008">
    <property type="protein sequence ID" value="SFD11296.1"/>
    <property type="molecule type" value="Genomic_DNA"/>
</dbReference>
<evidence type="ECO:0000313" key="2">
    <source>
        <dbReference type="Proteomes" id="UP000226420"/>
    </source>
</evidence>
<dbReference type="AlphaFoldDB" id="A0AAJ4WBV5"/>
<organism evidence="1 2">
    <name type="scientific">Pragia fontium DSM 5563 = ATCC 49100</name>
    <dbReference type="NCBI Taxonomy" id="1122977"/>
    <lineage>
        <taxon>Bacteria</taxon>
        <taxon>Pseudomonadati</taxon>
        <taxon>Pseudomonadota</taxon>
        <taxon>Gammaproteobacteria</taxon>
        <taxon>Enterobacterales</taxon>
        <taxon>Budviciaceae</taxon>
        <taxon>Pragia</taxon>
    </lineage>
</organism>
<accession>A0AAJ4WBV5</accession>
<protein>
    <submittedName>
        <fullName evidence="1">Uncharacterized protein</fullName>
    </submittedName>
</protein>
<proteinExistence type="predicted"/>
<dbReference type="RefSeq" id="WP_126467723.1">
    <property type="nucleotide sequence ID" value="NZ_FOLW01000008.1"/>
</dbReference>
<gene>
    <name evidence="1" type="ORF">SAMN02745723_10835</name>
</gene>
<comment type="caution">
    <text evidence="1">The sequence shown here is derived from an EMBL/GenBank/DDBJ whole genome shotgun (WGS) entry which is preliminary data.</text>
</comment>
<evidence type="ECO:0000313" key="1">
    <source>
        <dbReference type="EMBL" id="SFD11296.1"/>
    </source>
</evidence>
<reference evidence="1 2" key="1">
    <citation type="submission" date="2016-10" db="EMBL/GenBank/DDBJ databases">
        <authorList>
            <person name="Varghese N."/>
            <person name="Submissions S."/>
        </authorList>
    </citation>
    <scope>NUCLEOTIDE SEQUENCE [LARGE SCALE GENOMIC DNA]</scope>
    <source>
        <strain evidence="1 2">DSM 5563</strain>
    </source>
</reference>
<dbReference type="Proteomes" id="UP000226420">
    <property type="component" value="Unassembled WGS sequence"/>
</dbReference>
<name>A0AAJ4WBV5_9GAMM</name>
<sequence length="246" mass="27559">MTAYLSLHDVEAGGDMDEKVIDGLVDEVLKRLRKKVLIVLTNAGGYKDEIYTRLSQCERFSFSVMITDDAHIYHGEEKWSRIGEIIKPSADLLPAILAKYDGVLVPFMDFATMGEIANGLFCRDGAKTINYALMRAMTVVALDYNCNPQSELNQILGMASDAPHLAQIENNRKILIASGIQFCSANEMEQRLLIPSVDEQEQGNNDALSYRYITLNDVMNNHGGYDIHSDTRLTDLAIEYLKSNKK</sequence>